<comment type="caution">
    <text evidence="3">The sequence shown here is derived from an EMBL/GenBank/DDBJ whole genome shotgun (WGS) entry which is preliminary data.</text>
</comment>
<feature type="region of interest" description="Disordered" evidence="1">
    <location>
        <begin position="338"/>
        <end position="358"/>
    </location>
</feature>
<dbReference type="PROSITE" id="PS51257">
    <property type="entry name" value="PROKAR_LIPOPROTEIN"/>
    <property type="match status" value="1"/>
</dbReference>
<evidence type="ECO:0000259" key="2">
    <source>
        <dbReference type="Pfam" id="PF07705"/>
    </source>
</evidence>
<reference evidence="3" key="1">
    <citation type="journal article" date="2023" name="Front. Microbiol.">
        <title>Genomic-based phylogenetic and metabolic analyses of the genus Natronomonas, and description of Natronomonas aquatica sp. nov.</title>
        <authorList>
            <person name="Garcia-Roldan A."/>
            <person name="Duran-Viseras A."/>
            <person name="de la Haba R.R."/>
            <person name="Corral P."/>
            <person name="Sanchez-Porro C."/>
            <person name="Ventosa A."/>
        </authorList>
    </citation>
    <scope>NUCLEOTIDE SEQUENCE</scope>
    <source>
        <strain evidence="3">F2-12</strain>
    </source>
</reference>
<evidence type="ECO:0000313" key="3">
    <source>
        <dbReference type="EMBL" id="MCQ4331947.1"/>
    </source>
</evidence>
<feature type="region of interest" description="Disordered" evidence="1">
    <location>
        <begin position="17"/>
        <end position="55"/>
    </location>
</feature>
<accession>A0A9R1CQE1</accession>
<evidence type="ECO:0000313" key="4">
    <source>
        <dbReference type="Proteomes" id="UP001139494"/>
    </source>
</evidence>
<dbReference type="EMBL" id="JAHLKM010000001">
    <property type="protein sequence ID" value="MCQ4331947.1"/>
    <property type="molecule type" value="Genomic_DNA"/>
</dbReference>
<dbReference type="InterPro" id="IPR013783">
    <property type="entry name" value="Ig-like_fold"/>
</dbReference>
<dbReference type="RefSeq" id="WP_256027780.1">
    <property type="nucleotide sequence ID" value="NZ_JAHLKM010000001.1"/>
</dbReference>
<dbReference type="AlphaFoldDB" id="A0A9R1CQE1"/>
<dbReference type="Gene3D" id="2.60.40.10">
    <property type="entry name" value="Immunoglobulins"/>
    <property type="match status" value="1"/>
</dbReference>
<dbReference type="Proteomes" id="UP001139494">
    <property type="component" value="Unassembled WGS sequence"/>
</dbReference>
<evidence type="ECO:0000256" key="1">
    <source>
        <dbReference type="SAM" id="MobiDB-lite"/>
    </source>
</evidence>
<protein>
    <recommendedName>
        <fullName evidence="2">CARDB domain-containing protein</fullName>
    </recommendedName>
</protein>
<organism evidence="3 4">
    <name type="scientific">Natronomonas aquatica</name>
    <dbReference type="NCBI Taxonomy" id="2841590"/>
    <lineage>
        <taxon>Archaea</taxon>
        <taxon>Methanobacteriati</taxon>
        <taxon>Methanobacteriota</taxon>
        <taxon>Stenosarchaea group</taxon>
        <taxon>Halobacteria</taxon>
        <taxon>Halobacteriales</taxon>
        <taxon>Natronomonadaceae</taxon>
        <taxon>Natronomonas</taxon>
    </lineage>
</organism>
<sequence length="432" mass="46804">MPNRRKVLIGLGGSIALAGCSGETEEPESEDQDQTEEDDSEEQGSESGQQEQEGEAVFELSEIIDGETYSQDEEVIIGANVENTGDIAGEQTIEISSEWYSYEETVELEPGEGVRFGARWNSPEDIEADNTTGNLEYTILTEDDELSGSITIEEPGEAVFEFTDVEPDGVTVNYGEEVELEVTIENTGDQEGTQTLEYYLDDELVDESQITLDSSESTAITVGINTELWSEGELEYRFTSEDDEITGSIEITIDEPATQSFSGSGQSVEDGVEIEGGLTVVEATHSGESNFQVSLVDDSEFDDNFINVIGDFDGSQADLIDSGEYMLDVNADGSWSIDIHQPRSGSGEDLPKSLSGSEPDVVGPIEFGGTHVADGSHSGESNFQVQVYPMEGSFAETVFNEIGEFDGETTFSFDGVGWVDINADGSWEVNIE</sequence>
<feature type="domain" description="CARDB" evidence="2">
    <location>
        <begin position="172"/>
        <end position="239"/>
    </location>
</feature>
<dbReference type="InterPro" id="IPR011635">
    <property type="entry name" value="CARDB"/>
</dbReference>
<dbReference type="Pfam" id="PF07705">
    <property type="entry name" value="CARDB"/>
    <property type="match status" value="1"/>
</dbReference>
<feature type="compositionally biased region" description="Acidic residues" evidence="1">
    <location>
        <begin position="23"/>
        <end position="44"/>
    </location>
</feature>
<proteinExistence type="predicted"/>
<name>A0A9R1CQE1_9EURY</name>
<keyword evidence="4" id="KW-1185">Reference proteome</keyword>
<gene>
    <name evidence="3" type="ORF">KM295_00305</name>
</gene>